<dbReference type="Pfam" id="PF16004">
    <property type="entry name" value="EFTUD2"/>
    <property type="match status" value="1"/>
</dbReference>
<dbReference type="GO" id="GO:0000398">
    <property type="term" value="P:mRNA splicing, via spliceosome"/>
    <property type="evidence" value="ECO:0007669"/>
    <property type="project" value="TreeGrafter"/>
</dbReference>
<dbReference type="PANTHER" id="PTHR42908:SF6">
    <property type="entry name" value="116 KDA U5 SMALL NUCLEAR RIBONUCLEOPROTEIN COMPONENT"/>
    <property type="match status" value="1"/>
</dbReference>
<dbReference type="PANTHER" id="PTHR42908">
    <property type="entry name" value="TRANSLATION ELONGATION FACTOR-RELATED"/>
    <property type="match status" value="1"/>
</dbReference>
<dbReference type="GO" id="GO:0071007">
    <property type="term" value="C:U2-type catalytic step 2 spliceosome"/>
    <property type="evidence" value="ECO:0007669"/>
    <property type="project" value="TreeGrafter"/>
</dbReference>
<accession>A0A1S8WNF3</accession>
<keyword evidence="2" id="KW-0648">Protein biosynthesis</keyword>
<dbReference type="GO" id="GO:0046540">
    <property type="term" value="C:U4/U6 x U5 tri-snRNP complex"/>
    <property type="evidence" value="ECO:0007669"/>
    <property type="project" value="TreeGrafter"/>
</dbReference>
<evidence type="ECO:0000313" key="2">
    <source>
        <dbReference type="EMBL" id="OON15914.1"/>
    </source>
</evidence>
<dbReference type="PRINTS" id="PR00315">
    <property type="entry name" value="ELONGATNFCT"/>
</dbReference>
<dbReference type="InterPro" id="IPR000795">
    <property type="entry name" value="T_Tr_GTP-bd_dom"/>
</dbReference>
<dbReference type="PROSITE" id="PS51722">
    <property type="entry name" value="G_TR_2"/>
    <property type="match status" value="1"/>
</dbReference>
<dbReference type="Pfam" id="PF00009">
    <property type="entry name" value="GTP_EFTU"/>
    <property type="match status" value="1"/>
</dbReference>
<dbReference type="AlphaFoldDB" id="A0A1S8WNF3"/>
<feature type="non-terminal residue" evidence="2">
    <location>
        <position position="1"/>
    </location>
</feature>
<name>A0A1S8WNF3_OPIVI</name>
<reference evidence="2 3" key="1">
    <citation type="submission" date="2015-03" db="EMBL/GenBank/DDBJ databases">
        <title>Draft genome of the nematode, Opisthorchis viverrini.</title>
        <authorList>
            <person name="Mitreva M."/>
        </authorList>
    </citation>
    <scope>NUCLEOTIDE SEQUENCE [LARGE SCALE GENOMIC DNA]</scope>
    <source>
        <strain evidence="2">Khon Kaen</strain>
    </source>
</reference>
<dbReference type="InterPro" id="IPR031950">
    <property type="entry name" value="EFTUD2_N"/>
</dbReference>
<dbReference type="Proteomes" id="UP000243686">
    <property type="component" value="Unassembled WGS sequence"/>
</dbReference>
<dbReference type="GO" id="GO:0030623">
    <property type="term" value="F:U5 snRNA binding"/>
    <property type="evidence" value="ECO:0007669"/>
    <property type="project" value="TreeGrafter"/>
</dbReference>
<evidence type="ECO:0000313" key="3">
    <source>
        <dbReference type="Proteomes" id="UP000243686"/>
    </source>
</evidence>
<dbReference type="EMBL" id="KV900016">
    <property type="protein sequence ID" value="OON15914.1"/>
    <property type="molecule type" value="Genomic_DNA"/>
</dbReference>
<dbReference type="GO" id="GO:0005525">
    <property type="term" value="F:GTP binding"/>
    <property type="evidence" value="ECO:0007669"/>
    <property type="project" value="InterPro"/>
</dbReference>
<dbReference type="GO" id="GO:0005829">
    <property type="term" value="C:cytosol"/>
    <property type="evidence" value="ECO:0007669"/>
    <property type="project" value="TreeGrafter"/>
</dbReference>
<dbReference type="InterPro" id="IPR027417">
    <property type="entry name" value="P-loop_NTPase"/>
</dbReference>
<dbReference type="InterPro" id="IPR009000">
    <property type="entry name" value="Transl_B-barrel_sf"/>
</dbReference>
<dbReference type="Gene3D" id="2.40.30.10">
    <property type="entry name" value="Translation factors"/>
    <property type="match status" value="1"/>
</dbReference>
<organism evidence="2 3">
    <name type="scientific">Opisthorchis viverrini</name>
    <name type="common">Southeast Asian liver fluke</name>
    <dbReference type="NCBI Taxonomy" id="6198"/>
    <lineage>
        <taxon>Eukaryota</taxon>
        <taxon>Metazoa</taxon>
        <taxon>Spiralia</taxon>
        <taxon>Lophotrochozoa</taxon>
        <taxon>Platyhelminthes</taxon>
        <taxon>Trematoda</taxon>
        <taxon>Digenea</taxon>
        <taxon>Opisthorchiida</taxon>
        <taxon>Opisthorchiata</taxon>
        <taxon>Opisthorchiidae</taxon>
        <taxon>Opisthorchis</taxon>
    </lineage>
</organism>
<keyword evidence="2" id="KW-0251">Elongation factor</keyword>
<feature type="non-terminal residue" evidence="2">
    <location>
        <position position="389"/>
    </location>
</feature>
<dbReference type="GO" id="GO:0003746">
    <property type="term" value="F:translation elongation factor activity"/>
    <property type="evidence" value="ECO:0007669"/>
    <property type="project" value="UniProtKB-KW"/>
</dbReference>
<dbReference type="SUPFAM" id="SSF52540">
    <property type="entry name" value="P-loop containing nucleoside triphosphate hydrolases"/>
    <property type="match status" value="1"/>
</dbReference>
<dbReference type="SUPFAM" id="SSF50447">
    <property type="entry name" value="Translation proteins"/>
    <property type="match status" value="1"/>
</dbReference>
<keyword evidence="3" id="KW-1185">Reference proteome</keyword>
<dbReference type="FunFam" id="2.40.30.10:FF:000029">
    <property type="entry name" value="116 kDa U5 small nuclear ribonucleoprotein component"/>
    <property type="match status" value="1"/>
</dbReference>
<proteinExistence type="predicted"/>
<sequence length="389" mass="43872">VVLHEDKKYYPSALEVYGPDVETLVQEEDAQPLTQPLVEPVRHKKFAYTEASIPRTTYDPEFLADLMDCPDLIRNVVLCGHLHHGKTSFVDCLMEQTHPDISAKGDKDLRYTDFLHMEVERGLSVKSTPVTLVLQNMREKAYLFNIFDTPGPVNFSDEVTAAFRLADGVCLVVDVSEGVLLNTERVLKHALQERLPSVCTLFSHFSRKFSKRPPANNSQRTFVEFILEPLYKIFAQTVGDVDTCLPSLCTELGIWLSKSEMKMNVRPLLRIIFKRFFGDFSGFVHMCVTHIPSPVSAAPVKVSSCYTGPLDSQLARDMLKCNMDVKQVMVHTTKLYPDPEAITFHVYGRVMSGTLHAGQDVRVLGENYSLTDEEDSRHATVGRLWVSVA</sequence>
<dbReference type="GO" id="GO:0003924">
    <property type="term" value="F:GTPase activity"/>
    <property type="evidence" value="ECO:0007669"/>
    <property type="project" value="InterPro"/>
</dbReference>
<protein>
    <submittedName>
        <fullName evidence="2">Elongation factor Tu GTP binding domain protein</fullName>
    </submittedName>
</protein>
<evidence type="ECO:0000259" key="1">
    <source>
        <dbReference type="PROSITE" id="PS51722"/>
    </source>
</evidence>
<gene>
    <name evidence="2" type="ORF">X801_08278</name>
</gene>
<feature type="domain" description="Tr-type G" evidence="1">
    <location>
        <begin position="71"/>
        <end position="260"/>
    </location>
</feature>
<dbReference type="Gene3D" id="3.40.50.300">
    <property type="entry name" value="P-loop containing nucleotide triphosphate hydrolases"/>
    <property type="match status" value="1"/>
</dbReference>